<sequence>MEQVLYKLPDGWEWHSVKKLSHNIQYGHTAKAESNGNAKFLRITDIQDGKIDWQGVPTVSLEKKEINKYALNDDDLIFARSGATAGKSILIKNAPKDAVFASYLIRIVPNKKYIIPEYLSYFFLTPAYWEVVGQNAAGAAQPNINGTKLSEFIVPVAPQGEQKRIVEKLGALLTRIDTAIEHLQESVTLADALSQNGLDVYFAELTETNPELTLSKLADFISGYAFKSGDFKSESGIKPIKITNVGVNEFSENAEEFLPASYETEYQRFAAKTNDIVIALTRPIINGGLKVCRVPEAYSGALVNQRVAAITSHNKHVLDFIYLYLQSSRTKNYVLEKSKSLNQPNLSITDLKNLTLPLPVNDEAIAKAVADCNALISKARKSKAEISEKITMMQQLKASILDSAFKGEL</sequence>
<dbReference type="InterPro" id="IPR000055">
    <property type="entry name" value="Restrct_endonuc_typeI_TRD"/>
</dbReference>
<dbReference type="Proteomes" id="UP001302443">
    <property type="component" value="Chromosome"/>
</dbReference>
<organism evidence="5 6">
    <name type="scientific">Providencia zhijiangensis</name>
    <dbReference type="NCBI Taxonomy" id="3053982"/>
    <lineage>
        <taxon>Bacteria</taxon>
        <taxon>Pseudomonadati</taxon>
        <taxon>Pseudomonadota</taxon>
        <taxon>Gammaproteobacteria</taxon>
        <taxon>Enterobacterales</taxon>
        <taxon>Morganellaceae</taxon>
        <taxon>Providencia</taxon>
    </lineage>
</organism>
<dbReference type="Pfam" id="PF01420">
    <property type="entry name" value="Methylase_S"/>
    <property type="match status" value="2"/>
</dbReference>
<dbReference type="CDD" id="cd17521">
    <property type="entry name" value="RMtype1_S_Sau13435ORF2165P_TRD2-CR2_like"/>
    <property type="match status" value="1"/>
</dbReference>
<dbReference type="InterPro" id="IPR044946">
    <property type="entry name" value="Restrct_endonuc_typeI_TRD_sf"/>
</dbReference>
<evidence type="ECO:0000259" key="4">
    <source>
        <dbReference type="Pfam" id="PF01420"/>
    </source>
</evidence>
<evidence type="ECO:0000313" key="6">
    <source>
        <dbReference type="Proteomes" id="UP001302443"/>
    </source>
</evidence>
<evidence type="ECO:0000256" key="3">
    <source>
        <dbReference type="ARBA" id="ARBA00023125"/>
    </source>
</evidence>
<comment type="similarity">
    <text evidence="1">Belongs to the type-I restriction system S methylase family.</text>
</comment>
<dbReference type="InterPro" id="IPR052021">
    <property type="entry name" value="Type-I_RS_S_subunit"/>
</dbReference>
<dbReference type="EMBL" id="CP135990">
    <property type="protein sequence ID" value="WPA92191.1"/>
    <property type="molecule type" value="Genomic_DNA"/>
</dbReference>
<keyword evidence="5" id="KW-0378">Hydrolase</keyword>
<dbReference type="CDD" id="cd17259">
    <property type="entry name" value="RMtype1_S_StySKI-TRD2-CR2_like"/>
    <property type="match status" value="1"/>
</dbReference>
<dbReference type="RefSeq" id="WP_286271779.1">
    <property type="nucleotide sequence ID" value="NZ_CP135990.1"/>
</dbReference>
<dbReference type="PANTHER" id="PTHR30408:SF12">
    <property type="entry name" value="TYPE I RESTRICTION ENZYME MJAVIII SPECIFICITY SUBUNIT"/>
    <property type="match status" value="1"/>
</dbReference>
<keyword evidence="2" id="KW-0680">Restriction system</keyword>
<proteinExistence type="inferred from homology"/>
<keyword evidence="6" id="KW-1185">Reference proteome</keyword>
<evidence type="ECO:0000313" key="5">
    <source>
        <dbReference type="EMBL" id="WPA92191.1"/>
    </source>
</evidence>
<dbReference type="EC" id="3.1.21.-" evidence="5"/>
<evidence type="ECO:0000256" key="1">
    <source>
        <dbReference type="ARBA" id="ARBA00010923"/>
    </source>
</evidence>
<evidence type="ECO:0000256" key="2">
    <source>
        <dbReference type="ARBA" id="ARBA00022747"/>
    </source>
</evidence>
<keyword evidence="3" id="KW-0238">DNA-binding</keyword>
<accession>A0ABZ0N2X5</accession>
<dbReference type="GO" id="GO:0016787">
    <property type="term" value="F:hydrolase activity"/>
    <property type="evidence" value="ECO:0007669"/>
    <property type="project" value="UniProtKB-KW"/>
</dbReference>
<name>A0ABZ0N2X5_9GAMM</name>
<dbReference type="GO" id="GO:0004519">
    <property type="term" value="F:endonuclease activity"/>
    <property type="evidence" value="ECO:0007669"/>
    <property type="project" value="UniProtKB-KW"/>
</dbReference>
<feature type="domain" description="Type I restriction modification DNA specificity" evidence="4">
    <location>
        <begin position="214"/>
        <end position="374"/>
    </location>
</feature>
<dbReference type="PANTHER" id="PTHR30408">
    <property type="entry name" value="TYPE-1 RESTRICTION ENZYME ECOKI SPECIFICITY PROTEIN"/>
    <property type="match status" value="1"/>
</dbReference>
<feature type="domain" description="Type I restriction modification DNA specificity" evidence="4">
    <location>
        <begin position="32"/>
        <end position="177"/>
    </location>
</feature>
<gene>
    <name evidence="5" type="ORF">QS795_017395</name>
</gene>
<dbReference type="Gene3D" id="3.90.220.20">
    <property type="entry name" value="DNA methylase specificity domains"/>
    <property type="match status" value="2"/>
</dbReference>
<protein>
    <submittedName>
        <fullName evidence="5">Restriction endonuclease subunit S</fullName>
        <ecNumber evidence="5">3.1.21.-</ecNumber>
    </submittedName>
</protein>
<dbReference type="SUPFAM" id="SSF116734">
    <property type="entry name" value="DNA methylase specificity domain"/>
    <property type="match status" value="2"/>
</dbReference>
<reference evidence="5 6" key="1">
    <citation type="submission" date="2023-09" db="EMBL/GenBank/DDBJ databases">
        <title>Genomic Revisitation and Reclassification of the Genus Providencia.</title>
        <authorList>
            <person name="Dong X."/>
        </authorList>
    </citation>
    <scope>NUCLEOTIDE SEQUENCE [LARGE SCALE GENOMIC DNA]</scope>
    <source>
        <strain evidence="5 6">D4759</strain>
    </source>
</reference>
<keyword evidence="5" id="KW-0255">Endonuclease</keyword>
<keyword evidence="5" id="KW-0540">Nuclease</keyword>